<evidence type="ECO:0000313" key="1">
    <source>
        <dbReference type="EMBL" id="EKO31924.1"/>
    </source>
</evidence>
<accession>A0A0E2BAL1</accession>
<protein>
    <submittedName>
        <fullName evidence="1">Uncharacterized protein</fullName>
    </submittedName>
</protein>
<keyword evidence="2" id="KW-1185">Reference proteome</keyword>
<dbReference type="RefSeq" id="WP_004485323.1">
    <property type="nucleotide sequence ID" value="NZ_AHON02000087.1"/>
</dbReference>
<organism evidence="1 2">
    <name type="scientific">Leptospira santarosai str. MOR084</name>
    <dbReference type="NCBI Taxonomy" id="1049984"/>
    <lineage>
        <taxon>Bacteria</taxon>
        <taxon>Pseudomonadati</taxon>
        <taxon>Spirochaetota</taxon>
        <taxon>Spirochaetia</taxon>
        <taxon>Leptospirales</taxon>
        <taxon>Leptospiraceae</taxon>
        <taxon>Leptospira</taxon>
    </lineage>
</organism>
<reference evidence="1" key="1">
    <citation type="submission" date="2012-10" db="EMBL/GenBank/DDBJ databases">
        <authorList>
            <person name="Harkins D.M."/>
            <person name="Durkin A.S."/>
            <person name="Brinkac L.M."/>
            <person name="Haft D.H."/>
            <person name="Selengut J.D."/>
            <person name="Sanka R."/>
            <person name="DePew J."/>
            <person name="Purushe J."/>
            <person name="Matthias M.A."/>
            <person name="Vinetz J.M."/>
            <person name="Sutton G.G."/>
            <person name="Nierman W.C."/>
            <person name="Fouts D.E."/>
        </authorList>
    </citation>
    <scope>NUCLEOTIDE SEQUENCE [LARGE SCALE GENOMIC DNA]</scope>
    <source>
        <strain evidence="1">MOR084</strain>
    </source>
</reference>
<sequence length="81" mass="9351">MGGNSAALLYGSQSETTRIFREISPYQKIILFHNYFLPAIFRNYDKHISASFLEQKNPTSLNKNETGFCDVRAYADYFTEV</sequence>
<dbReference type="EMBL" id="AHON02000087">
    <property type="protein sequence ID" value="EKO31924.1"/>
    <property type="molecule type" value="Genomic_DNA"/>
</dbReference>
<dbReference type="AlphaFoldDB" id="A0A0E2BAL1"/>
<evidence type="ECO:0000313" key="2">
    <source>
        <dbReference type="Proteomes" id="UP000006329"/>
    </source>
</evidence>
<dbReference type="Proteomes" id="UP000006329">
    <property type="component" value="Unassembled WGS sequence"/>
</dbReference>
<gene>
    <name evidence="1" type="ORF">LEP1GSC179_0313</name>
</gene>
<name>A0A0E2BAL1_9LEPT</name>
<proteinExistence type="predicted"/>
<comment type="caution">
    <text evidence="1">The sequence shown here is derived from an EMBL/GenBank/DDBJ whole genome shotgun (WGS) entry which is preliminary data.</text>
</comment>